<evidence type="ECO:0000256" key="6">
    <source>
        <dbReference type="ARBA" id="ARBA00023316"/>
    </source>
</evidence>
<feature type="active site" description="Proton donor/acceptor" evidence="7">
    <location>
        <position position="133"/>
    </location>
</feature>
<dbReference type="GO" id="GO:0071555">
    <property type="term" value="P:cell wall organization"/>
    <property type="evidence" value="ECO:0007669"/>
    <property type="project" value="UniProtKB-UniRule"/>
</dbReference>
<evidence type="ECO:0000259" key="8">
    <source>
        <dbReference type="PROSITE" id="PS52029"/>
    </source>
</evidence>
<evidence type="ECO:0000256" key="7">
    <source>
        <dbReference type="PROSITE-ProRule" id="PRU01373"/>
    </source>
</evidence>
<dbReference type="InterPro" id="IPR005490">
    <property type="entry name" value="LD_TPept_cat_dom"/>
</dbReference>
<sequence length="170" mass="19223">MNARFDDLLVTRWGARFQGRKFPVAIGRGGIGEKKGEGDGVTPAGVFEIAQIAYRVDRWKFNAPILPQHVIGLFDRWSDDPKDPNYNLGICKYDYPYSHERLRRADALYNALGVLNFNWPEPIAGAGSAIFIHAWRRARFPTEGCIAFAPDDLIDIFTGWTPKSRVIIRA</sequence>
<comment type="similarity">
    <text evidence="2">Belongs to the YkuD family.</text>
</comment>
<dbReference type="GO" id="GO:0016740">
    <property type="term" value="F:transferase activity"/>
    <property type="evidence" value="ECO:0007669"/>
    <property type="project" value="UniProtKB-KW"/>
</dbReference>
<keyword evidence="6 7" id="KW-0961">Cell wall biogenesis/degradation</keyword>
<evidence type="ECO:0000256" key="4">
    <source>
        <dbReference type="ARBA" id="ARBA00022960"/>
    </source>
</evidence>
<evidence type="ECO:0000313" key="10">
    <source>
        <dbReference type="Proteomes" id="UP000231516"/>
    </source>
</evidence>
<dbReference type="InterPro" id="IPR038063">
    <property type="entry name" value="Transpep_catalytic_dom"/>
</dbReference>
<feature type="active site" description="Nucleophile" evidence="7">
    <location>
        <position position="145"/>
    </location>
</feature>
<dbReference type="SUPFAM" id="SSF141523">
    <property type="entry name" value="L,D-transpeptidase catalytic domain-like"/>
    <property type="match status" value="1"/>
</dbReference>
<dbReference type="GO" id="GO:0004180">
    <property type="term" value="F:carboxypeptidase activity"/>
    <property type="evidence" value="ECO:0007669"/>
    <property type="project" value="UniProtKB-ARBA"/>
</dbReference>
<dbReference type="GO" id="GO:0009252">
    <property type="term" value="P:peptidoglycan biosynthetic process"/>
    <property type="evidence" value="ECO:0007669"/>
    <property type="project" value="UniProtKB-UniPathway"/>
</dbReference>
<dbReference type="CDD" id="cd16913">
    <property type="entry name" value="YkuD_like"/>
    <property type="match status" value="1"/>
</dbReference>
<keyword evidence="10" id="KW-1185">Reference proteome</keyword>
<evidence type="ECO:0000313" key="9">
    <source>
        <dbReference type="EMBL" id="PIB23083.1"/>
    </source>
</evidence>
<dbReference type="RefSeq" id="WP_099594366.1">
    <property type="nucleotide sequence ID" value="NZ_MDGM01000014.1"/>
</dbReference>
<evidence type="ECO:0000256" key="3">
    <source>
        <dbReference type="ARBA" id="ARBA00022679"/>
    </source>
</evidence>
<dbReference type="GO" id="GO:0008360">
    <property type="term" value="P:regulation of cell shape"/>
    <property type="evidence" value="ECO:0007669"/>
    <property type="project" value="UniProtKB-UniRule"/>
</dbReference>
<protein>
    <recommendedName>
        <fullName evidence="8">L,D-TPase catalytic domain-containing protein</fullName>
    </recommendedName>
</protein>
<dbReference type="Pfam" id="PF03734">
    <property type="entry name" value="YkuD"/>
    <property type="match status" value="1"/>
</dbReference>
<evidence type="ECO:0000256" key="5">
    <source>
        <dbReference type="ARBA" id="ARBA00022984"/>
    </source>
</evidence>
<keyword evidence="5 7" id="KW-0573">Peptidoglycan synthesis</keyword>
<reference evidence="9 10" key="1">
    <citation type="submission" date="2016-08" db="EMBL/GenBank/DDBJ databases">
        <title>Draft genome of Amylibacter sp. strain 4G11.</title>
        <authorList>
            <person name="Wong S.-K."/>
            <person name="Hamasaki K."/>
            <person name="Yoshizawa S."/>
        </authorList>
    </citation>
    <scope>NUCLEOTIDE SEQUENCE [LARGE SCALE GENOMIC DNA]</scope>
    <source>
        <strain evidence="9 10">4G11</strain>
    </source>
</reference>
<dbReference type="PANTHER" id="PTHR38589:SF1">
    <property type="entry name" value="BLR0621 PROTEIN"/>
    <property type="match status" value="1"/>
</dbReference>
<dbReference type="AlphaFoldDB" id="A0A2G5K244"/>
<evidence type="ECO:0000256" key="2">
    <source>
        <dbReference type="ARBA" id="ARBA00005992"/>
    </source>
</evidence>
<feature type="domain" description="L,D-TPase catalytic" evidence="8">
    <location>
        <begin position="1"/>
        <end position="169"/>
    </location>
</feature>
<evidence type="ECO:0000256" key="1">
    <source>
        <dbReference type="ARBA" id="ARBA00004752"/>
    </source>
</evidence>
<proteinExistence type="inferred from homology"/>
<gene>
    <name evidence="9" type="ORF">BFP76_08635</name>
</gene>
<keyword evidence="4 7" id="KW-0133">Cell shape</keyword>
<dbReference type="PANTHER" id="PTHR38589">
    <property type="entry name" value="BLR0621 PROTEIN"/>
    <property type="match status" value="1"/>
</dbReference>
<dbReference type="EMBL" id="MDGM01000014">
    <property type="protein sequence ID" value="PIB23083.1"/>
    <property type="molecule type" value="Genomic_DNA"/>
</dbReference>
<accession>A0A2G5K244</accession>
<comment type="caution">
    <text evidence="9">The sequence shown here is derived from an EMBL/GenBank/DDBJ whole genome shotgun (WGS) entry which is preliminary data.</text>
</comment>
<dbReference type="Proteomes" id="UP000231516">
    <property type="component" value="Unassembled WGS sequence"/>
</dbReference>
<comment type="pathway">
    <text evidence="1 7">Cell wall biogenesis; peptidoglycan biosynthesis.</text>
</comment>
<keyword evidence="3" id="KW-0808">Transferase</keyword>
<name>A0A2G5K244_9RHOB</name>
<dbReference type="OrthoDB" id="9804204at2"/>
<organism evidence="9 10">
    <name type="scientific">Paramylibacter kogurei</name>
    <dbReference type="NCBI Taxonomy" id="1889778"/>
    <lineage>
        <taxon>Bacteria</taxon>
        <taxon>Pseudomonadati</taxon>
        <taxon>Pseudomonadota</taxon>
        <taxon>Alphaproteobacteria</taxon>
        <taxon>Rhodobacterales</taxon>
        <taxon>Paracoccaceae</taxon>
        <taxon>Paramylibacter</taxon>
    </lineage>
</organism>
<dbReference type="PROSITE" id="PS52029">
    <property type="entry name" value="LD_TPASE"/>
    <property type="match status" value="1"/>
</dbReference>
<dbReference type="UniPathway" id="UPA00219"/>